<feature type="domain" description="AB hydrolase-1" evidence="1">
    <location>
        <begin position="58"/>
        <end position="138"/>
    </location>
</feature>
<dbReference type="AlphaFoldDB" id="A0AAN7FNW7"/>
<dbReference type="Gene3D" id="3.40.50.1820">
    <property type="entry name" value="alpha/beta hydrolase"/>
    <property type="match status" value="2"/>
</dbReference>
<evidence type="ECO:0000313" key="2">
    <source>
        <dbReference type="EMBL" id="KAK4593345.1"/>
    </source>
</evidence>
<keyword evidence="3" id="KW-1185">Reference proteome</keyword>
<dbReference type="Proteomes" id="UP001324115">
    <property type="component" value="Unassembled WGS sequence"/>
</dbReference>
<dbReference type="SUPFAM" id="SSF53474">
    <property type="entry name" value="alpha/beta-Hydrolases"/>
    <property type="match status" value="1"/>
</dbReference>
<dbReference type="InterPro" id="IPR000073">
    <property type="entry name" value="AB_hydrolase_1"/>
</dbReference>
<dbReference type="EMBL" id="JAXUIC010000004">
    <property type="protein sequence ID" value="KAK4593345.1"/>
    <property type="molecule type" value="Genomic_DNA"/>
</dbReference>
<evidence type="ECO:0000313" key="3">
    <source>
        <dbReference type="Proteomes" id="UP001324115"/>
    </source>
</evidence>
<dbReference type="InterPro" id="IPR029058">
    <property type="entry name" value="AB_hydrolase_fold"/>
</dbReference>
<sequence length="251" mass="28143">MGLLAIGWAYRAIRPPPPKICGSPGGPPITAPRIKLRDGRNLAYKEHGVPAQVAKYKIIFVHGLSACRHSPVILKSLPQEFIEELGLHILSFDKPGYGESDPHPKQTLKSLALDIEELVDQLELGSKFYVIGYSIGSHLIGTQINKAHVFQQGEFESVHRTMLVGFGNWEFSPIDLENPFPNNEVSVHLWQGDEDKLVDVELQRFIAKKLPWIQYHELTGAGHFFPYAVGMSQVIMKTLLFGKKQQNVDLI</sequence>
<evidence type="ECO:0000259" key="1">
    <source>
        <dbReference type="Pfam" id="PF00561"/>
    </source>
</evidence>
<dbReference type="PANTHER" id="PTHR45763">
    <property type="entry name" value="HYDROLASE, ALPHA/BETA FOLD FAMILY PROTEIN, EXPRESSED-RELATED"/>
    <property type="match status" value="1"/>
</dbReference>
<gene>
    <name evidence="2" type="ORF">RGQ29_017458</name>
</gene>
<reference evidence="2 3" key="1">
    <citation type="journal article" date="2023" name="G3 (Bethesda)">
        <title>A haplotype-resolved chromosome-scale genome for Quercus rubra L. provides insights into the genetics of adaptive traits for red oak species.</title>
        <authorList>
            <person name="Kapoor B."/>
            <person name="Jenkins J."/>
            <person name="Schmutz J."/>
            <person name="Zhebentyayeva T."/>
            <person name="Kuelheim C."/>
            <person name="Coggeshall M."/>
            <person name="Heim C."/>
            <person name="Lasky J.R."/>
            <person name="Leites L."/>
            <person name="Islam-Faridi N."/>
            <person name="Romero-Severson J."/>
            <person name="DeLeo V.L."/>
            <person name="Lucas S.M."/>
            <person name="Lazic D."/>
            <person name="Gailing O."/>
            <person name="Carlson J."/>
            <person name="Staton M."/>
        </authorList>
    </citation>
    <scope>NUCLEOTIDE SEQUENCE [LARGE SCALE GENOMIC DNA]</scope>
    <source>
        <strain evidence="2">Pseudo-F2</strain>
    </source>
</reference>
<dbReference type="PANTHER" id="PTHR45763:SF61">
    <property type="entry name" value="AB HYDROLASE-1 DOMAIN-CONTAINING PROTEIN"/>
    <property type="match status" value="1"/>
</dbReference>
<name>A0AAN7FNW7_QUERU</name>
<organism evidence="2 3">
    <name type="scientific">Quercus rubra</name>
    <name type="common">Northern red oak</name>
    <name type="synonym">Quercus borealis</name>
    <dbReference type="NCBI Taxonomy" id="3512"/>
    <lineage>
        <taxon>Eukaryota</taxon>
        <taxon>Viridiplantae</taxon>
        <taxon>Streptophyta</taxon>
        <taxon>Embryophyta</taxon>
        <taxon>Tracheophyta</taxon>
        <taxon>Spermatophyta</taxon>
        <taxon>Magnoliopsida</taxon>
        <taxon>eudicotyledons</taxon>
        <taxon>Gunneridae</taxon>
        <taxon>Pentapetalae</taxon>
        <taxon>rosids</taxon>
        <taxon>fabids</taxon>
        <taxon>Fagales</taxon>
        <taxon>Fagaceae</taxon>
        <taxon>Quercus</taxon>
    </lineage>
</organism>
<protein>
    <recommendedName>
        <fullName evidence="1">AB hydrolase-1 domain-containing protein</fullName>
    </recommendedName>
</protein>
<accession>A0AAN7FNW7</accession>
<proteinExistence type="predicted"/>
<comment type="caution">
    <text evidence="2">The sequence shown here is derived from an EMBL/GenBank/DDBJ whole genome shotgun (WGS) entry which is preliminary data.</text>
</comment>
<dbReference type="Pfam" id="PF00561">
    <property type="entry name" value="Abhydrolase_1"/>
    <property type="match status" value="1"/>
</dbReference>